<evidence type="ECO:0000313" key="3">
    <source>
        <dbReference type="Proteomes" id="UP000430975"/>
    </source>
</evidence>
<dbReference type="Pfam" id="PF13472">
    <property type="entry name" value="Lipase_GDSL_2"/>
    <property type="match status" value="1"/>
</dbReference>
<dbReference type="Gene3D" id="3.40.50.1110">
    <property type="entry name" value="SGNH hydrolase"/>
    <property type="match status" value="1"/>
</dbReference>
<gene>
    <name evidence="2" type="ORF">GIY09_10555</name>
</gene>
<evidence type="ECO:0000259" key="1">
    <source>
        <dbReference type="Pfam" id="PF13472"/>
    </source>
</evidence>
<dbReference type="InterPro" id="IPR036514">
    <property type="entry name" value="SGNH_hydro_sf"/>
</dbReference>
<dbReference type="PANTHER" id="PTHR30383">
    <property type="entry name" value="THIOESTERASE 1/PROTEASE 1/LYSOPHOSPHOLIPASE L1"/>
    <property type="match status" value="1"/>
</dbReference>
<dbReference type="PROSITE" id="PS01098">
    <property type="entry name" value="LIPASE_GDSL_SER"/>
    <property type="match status" value="1"/>
</dbReference>
<comment type="caution">
    <text evidence="2">The sequence shown here is derived from an EMBL/GenBank/DDBJ whole genome shotgun (WGS) entry which is preliminary data.</text>
</comment>
<feature type="domain" description="SGNH hydrolase-type esterase" evidence="1">
    <location>
        <begin position="23"/>
        <end position="211"/>
    </location>
</feature>
<sequence length="228" mass="25867">MGIKFEECASVKVELKAGQRIVFIGDSITDAGRDYGNAYHLGDGYAHIAGSLLMGRYAELQLEVYNRGINGHKLKDLADRWQKDCLDLQPDILSIMIGINDIWHHRSAGQPIDAAYLAEFKKTYCRILTEARAENPDLQVVLLQPFLLPIPEDHLEWEQELQPMSALIEDLAQEFSASYIRLHDEFKELVKQVPAKHFTIEDGVHPTRIGHGVIADRWLRLVEPAVND</sequence>
<dbReference type="EMBL" id="WJQS01000011">
    <property type="protein sequence ID" value="MRI86284.1"/>
    <property type="molecule type" value="Genomic_DNA"/>
</dbReference>
<proteinExistence type="predicted"/>
<dbReference type="GO" id="GO:0006629">
    <property type="term" value="P:lipid metabolic process"/>
    <property type="evidence" value="ECO:0007669"/>
    <property type="project" value="InterPro"/>
</dbReference>
<dbReference type="CDD" id="cd01834">
    <property type="entry name" value="SGNH_hydrolase_like_2"/>
    <property type="match status" value="1"/>
</dbReference>
<dbReference type="Proteomes" id="UP000430975">
    <property type="component" value="Unassembled WGS sequence"/>
</dbReference>
<reference evidence="2 3" key="1">
    <citation type="submission" date="2019-11" db="EMBL/GenBank/DDBJ databases">
        <title>Characterisation of Fundicoccus ignavus gen. nov. sp. nov., a novel genus of the family Aerococcaceae isolated from bulk tank milk.</title>
        <authorList>
            <person name="Siebert A."/>
            <person name="Huptas C."/>
            <person name="Wenning M."/>
            <person name="Scherer S."/>
            <person name="Doll E.V."/>
        </authorList>
    </citation>
    <scope>NUCLEOTIDE SEQUENCE [LARGE SCALE GENOMIC DNA]</scope>
    <source>
        <strain evidence="2 3">WS4759</strain>
    </source>
</reference>
<dbReference type="InterPro" id="IPR008265">
    <property type="entry name" value="Lipase_GDSL_AS"/>
</dbReference>
<dbReference type="InterPro" id="IPR051532">
    <property type="entry name" value="Ester_Hydrolysis_Enzymes"/>
</dbReference>
<dbReference type="GO" id="GO:0004622">
    <property type="term" value="F:phosphatidylcholine lysophospholipase activity"/>
    <property type="evidence" value="ECO:0007669"/>
    <property type="project" value="TreeGrafter"/>
</dbReference>
<dbReference type="InterPro" id="IPR013830">
    <property type="entry name" value="SGNH_hydro"/>
</dbReference>
<dbReference type="SUPFAM" id="SSF52266">
    <property type="entry name" value="SGNH hydrolase"/>
    <property type="match status" value="1"/>
</dbReference>
<dbReference type="PANTHER" id="PTHR30383:SF5">
    <property type="entry name" value="SGNH HYDROLASE-TYPE ESTERASE DOMAIN-CONTAINING PROTEIN"/>
    <property type="match status" value="1"/>
</dbReference>
<accession>A0A6I2GHV1</accession>
<name>A0A6I2GHV1_9LACT</name>
<protein>
    <submittedName>
        <fullName evidence="2">GDSL family lipase</fullName>
    </submittedName>
</protein>
<organism evidence="2 3">
    <name type="scientific">Fundicoccus ignavus</name>
    <dbReference type="NCBI Taxonomy" id="2664442"/>
    <lineage>
        <taxon>Bacteria</taxon>
        <taxon>Bacillati</taxon>
        <taxon>Bacillota</taxon>
        <taxon>Bacilli</taxon>
        <taxon>Lactobacillales</taxon>
        <taxon>Aerococcaceae</taxon>
        <taxon>Fundicoccus</taxon>
    </lineage>
</organism>
<dbReference type="AlphaFoldDB" id="A0A6I2GHV1"/>
<evidence type="ECO:0000313" key="2">
    <source>
        <dbReference type="EMBL" id="MRI86284.1"/>
    </source>
</evidence>
<keyword evidence="3" id="KW-1185">Reference proteome</keyword>